<name>A0A1Q2M4J3_9GAMM</name>
<evidence type="ECO:0000313" key="2">
    <source>
        <dbReference type="EMBL" id="AQQ67177.1"/>
    </source>
</evidence>
<sequence>MLKNKFLLVKRFSILAALLGPFAIFLILNSVSVDSTMSTFSGDTEMRNTKVLELGGVVVSIPEGYRNFLSFKERIEGSEGNGDELARKSYPQVSSFGFVVVYPDMQDPQPVSGIKVDIFTTKRMRVLVNAGSKSGLDGSLGLRKKRLLDPKKPCYMKCFLYDPMEEGIYGLTGYASRIVGEKVDGYRAGSDMRDFNIYLDEGSESAPKTFIQCSNNTHAAARCSHMFTLTPKMNVSVKVGYRKSLLPYWREIQEGISDLIYGFEI</sequence>
<dbReference type="KEGG" id="maga:Mag101_05645"/>
<dbReference type="CDD" id="cd20897">
    <property type="entry name" value="Smlt3025-like"/>
    <property type="match status" value="1"/>
</dbReference>
<keyword evidence="1" id="KW-0472">Membrane</keyword>
<dbReference type="RefSeq" id="WP_077401964.1">
    <property type="nucleotide sequence ID" value="NZ_CP019650.1"/>
</dbReference>
<dbReference type="InterPro" id="IPR049732">
    <property type="entry name" value="Smlt3025-like"/>
</dbReference>
<proteinExistence type="predicted"/>
<dbReference type="EMBL" id="CP019650">
    <property type="protein sequence ID" value="AQQ67177.1"/>
    <property type="molecule type" value="Genomic_DNA"/>
</dbReference>
<accession>A0A1Q2M4J3</accession>
<keyword evidence="1" id="KW-0812">Transmembrane</keyword>
<dbReference type="AlphaFoldDB" id="A0A1Q2M4J3"/>
<gene>
    <name evidence="2" type="ORF">Mag101_05645</name>
</gene>
<evidence type="ECO:0000256" key="1">
    <source>
        <dbReference type="SAM" id="Phobius"/>
    </source>
</evidence>
<dbReference type="STRING" id="260552.Mag101_05645"/>
<evidence type="ECO:0000313" key="3">
    <source>
        <dbReference type="Proteomes" id="UP000188219"/>
    </source>
</evidence>
<keyword evidence="3" id="KW-1185">Reference proteome</keyword>
<feature type="transmembrane region" description="Helical" evidence="1">
    <location>
        <begin position="12"/>
        <end position="31"/>
    </location>
</feature>
<reference evidence="2" key="1">
    <citation type="submission" date="2017-02" db="EMBL/GenBank/DDBJ databases">
        <title>Genome of Microbulbifer agarilyticus GP101.</title>
        <authorList>
            <person name="Jung J."/>
            <person name="Bae S.S."/>
            <person name="Baek K."/>
        </authorList>
    </citation>
    <scope>NUCLEOTIDE SEQUENCE [LARGE SCALE GENOMIC DNA]</scope>
    <source>
        <strain evidence="2">GP101</strain>
    </source>
</reference>
<organism evidence="2 3">
    <name type="scientific">Microbulbifer agarilyticus</name>
    <dbReference type="NCBI Taxonomy" id="260552"/>
    <lineage>
        <taxon>Bacteria</taxon>
        <taxon>Pseudomonadati</taxon>
        <taxon>Pseudomonadota</taxon>
        <taxon>Gammaproteobacteria</taxon>
        <taxon>Cellvibrionales</taxon>
        <taxon>Microbulbiferaceae</taxon>
        <taxon>Microbulbifer</taxon>
    </lineage>
</organism>
<dbReference type="Proteomes" id="UP000188219">
    <property type="component" value="Chromosome"/>
</dbReference>
<protein>
    <submittedName>
        <fullName evidence="2">Uncharacterized protein</fullName>
    </submittedName>
</protein>
<keyword evidence="1" id="KW-1133">Transmembrane helix</keyword>